<dbReference type="GO" id="GO:0016255">
    <property type="term" value="P:attachment of GPI anchor to protein"/>
    <property type="evidence" value="ECO:0007669"/>
    <property type="project" value="TreeGrafter"/>
</dbReference>
<feature type="transmembrane region" description="Helical" evidence="1">
    <location>
        <begin position="409"/>
        <end position="431"/>
    </location>
</feature>
<keyword evidence="1" id="KW-0472">Membrane</keyword>
<comment type="caution">
    <text evidence="2">The sequence shown here is derived from an EMBL/GenBank/DDBJ whole genome shotgun (WGS) entry which is preliminary data.</text>
</comment>
<dbReference type="Proteomes" id="UP000650833">
    <property type="component" value="Unassembled WGS sequence"/>
</dbReference>
<name>A0A8H7R774_9FUNG</name>
<dbReference type="Gene3D" id="3.40.630.10">
    <property type="entry name" value="Zn peptidases"/>
    <property type="match status" value="1"/>
</dbReference>
<evidence type="ECO:0000256" key="1">
    <source>
        <dbReference type="SAM" id="Phobius"/>
    </source>
</evidence>
<dbReference type="GO" id="GO:0042765">
    <property type="term" value="C:GPI-anchor transamidase complex"/>
    <property type="evidence" value="ECO:0007669"/>
    <property type="project" value="InterPro"/>
</dbReference>
<keyword evidence="3" id="KW-1185">Reference proteome</keyword>
<keyword evidence="1" id="KW-0812">Transmembrane</keyword>
<sequence length="600" mass="67725">MLLNRLKEKWATRKSSKKTIDPVKRAKFLRCIQRFTPILRTYISENALLPGQANLDYGFNDIKTAEEYRDKLIKIQDKDSETRAEFIHQEFRHTGFVSAIQHFKIKGRETKKGVNAFAINRAPRSDGKEALILSASWKSRTGEYNTNGIASLLSLAKLFKRNVYWAKDVILLVTDEGTLGTQAWLDAYHGTDEFASVVMPRSGAVQGVVNLDFPGTQDYETMGIFFEGVNGQLPNLDLINTIVAVATRTNPPIRITLHDDVKNPFENHAYGAYLGSLNNMLQSMKYLVLGHPSSDSGLYLRYTIDAVTIHGIVGSEHLGQLFGFNRIGRLVESTFRSLNNLLEHFHQSFFFYLLPQPTRYVSISQYMPPVILFACALVFESLALYYLGTRPIEPEKTDILTAYSLQKRHTLFAFIILIITHVAGVVIFNLMQPTFGWKYLAQFTEAEAITMQYTTSSVIAISTVVLCVLWINKNQSAEHDGTILKSFCLAASALVITTVSLLNFTLGVATAILIVIPYSLIQPSSNIFWKLIQSTLLLVLSPMGLLYIFSFTTKLPLYNVISTLMLDYQIVRSWFLTFCCTVYWPMNMAMLILVFTKSSS</sequence>
<protein>
    <recommendedName>
        <fullName evidence="4">Gaa1-domain-containing protein</fullName>
    </recommendedName>
</protein>
<dbReference type="PANTHER" id="PTHR13304:SF0">
    <property type="entry name" value="GLYCOSYLPHOSPHATIDYLINOSITOL ANCHOR ATTACHMENT 1 PROTEIN"/>
    <property type="match status" value="1"/>
</dbReference>
<dbReference type="PIRSF" id="PIRSF036762">
    <property type="entry name" value="GAA1"/>
    <property type="match status" value="1"/>
</dbReference>
<evidence type="ECO:0008006" key="4">
    <source>
        <dbReference type="Google" id="ProtNLM"/>
    </source>
</evidence>
<accession>A0A8H7R774</accession>
<evidence type="ECO:0000313" key="2">
    <source>
        <dbReference type="EMBL" id="KAG2204391.1"/>
    </source>
</evidence>
<dbReference type="Pfam" id="PF04114">
    <property type="entry name" value="Gaa1"/>
    <property type="match status" value="1"/>
</dbReference>
<dbReference type="AlphaFoldDB" id="A0A8H7R774"/>
<feature type="transmembrane region" description="Helical" evidence="1">
    <location>
        <begin position="451"/>
        <end position="471"/>
    </location>
</feature>
<evidence type="ECO:0000313" key="3">
    <source>
        <dbReference type="Proteomes" id="UP000650833"/>
    </source>
</evidence>
<dbReference type="PANTHER" id="PTHR13304">
    <property type="entry name" value="GLYCOSYLPHOSPHATIDYLINOSITOL ANCHOR ATTACHMENT 1 PROTEIN"/>
    <property type="match status" value="1"/>
</dbReference>
<dbReference type="InterPro" id="IPR007246">
    <property type="entry name" value="Gaa1"/>
</dbReference>
<gene>
    <name evidence="2" type="ORF">INT46_006943</name>
</gene>
<feature type="transmembrane region" description="Helical" evidence="1">
    <location>
        <begin position="366"/>
        <end position="388"/>
    </location>
</feature>
<proteinExistence type="predicted"/>
<keyword evidence="1" id="KW-1133">Transmembrane helix</keyword>
<dbReference type="EMBL" id="JAEPRC010000199">
    <property type="protein sequence ID" value="KAG2204391.1"/>
    <property type="molecule type" value="Genomic_DNA"/>
</dbReference>
<dbReference type="SUPFAM" id="SSF53187">
    <property type="entry name" value="Zn-dependent exopeptidases"/>
    <property type="match status" value="1"/>
</dbReference>
<organism evidence="2 3">
    <name type="scientific">Mucor plumbeus</name>
    <dbReference type="NCBI Taxonomy" id="97098"/>
    <lineage>
        <taxon>Eukaryota</taxon>
        <taxon>Fungi</taxon>
        <taxon>Fungi incertae sedis</taxon>
        <taxon>Mucoromycota</taxon>
        <taxon>Mucoromycotina</taxon>
        <taxon>Mucoromycetes</taxon>
        <taxon>Mucorales</taxon>
        <taxon>Mucorineae</taxon>
        <taxon>Mucoraceae</taxon>
        <taxon>Mucor</taxon>
    </lineage>
</organism>
<feature type="transmembrane region" description="Helical" evidence="1">
    <location>
        <begin position="573"/>
        <end position="595"/>
    </location>
</feature>
<feature type="transmembrane region" description="Helical" evidence="1">
    <location>
        <begin position="536"/>
        <end position="553"/>
    </location>
</feature>
<dbReference type="OrthoDB" id="445301at2759"/>
<reference evidence="2" key="1">
    <citation type="submission" date="2020-12" db="EMBL/GenBank/DDBJ databases">
        <title>Metabolic potential, ecology and presence of endohyphal bacteria is reflected in genomic diversity of Mucoromycotina.</title>
        <authorList>
            <person name="Muszewska A."/>
            <person name="Okrasinska A."/>
            <person name="Steczkiewicz K."/>
            <person name="Drgas O."/>
            <person name="Orlowska M."/>
            <person name="Perlinska-Lenart U."/>
            <person name="Aleksandrzak-Piekarczyk T."/>
            <person name="Szatraj K."/>
            <person name="Zielenkiewicz U."/>
            <person name="Pilsyk S."/>
            <person name="Malc E."/>
            <person name="Mieczkowski P."/>
            <person name="Kruszewska J.S."/>
            <person name="Biernat P."/>
            <person name="Pawlowska J."/>
        </authorList>
    </citation>
    <scope>NUCLEOTIDE SEQUENCE</scope>
    <source>
        <strain evidence="2">CBS 226.32</strain>
    </source>
</reference>